<accession>A0A1R3K1U8</accession>
<evidence type="ECO:0000313" key="3">
    <source>
        <dbReference type="EMBL" id="OMP01056.1"/>
    </source>
</evidence>
<evidence type="ECO:0000256" key="1">
    <source>
        <dbReference type="SAM" id="MobiDB-lite"/>
    </source>
</evidence>
<dbReference type="AlphaFoldDB" id="A0A1R3K1U8"/>
<name>A0A1R3K1U8_COCAP</name>
<dbReference type="OrthoDB" id="994333at2759"/>
<evidence type="ECO:0000313" key="4">
    <source>
        <dbReference type="Proteomes" id="UP000188268"/>
    </source>
</evidence>
<sequence>MTIVENPDLGVAAESPFLGERNRIPSTFGGEQANPRVSFRDAAMGYRAHDESFDEMESLESDEGLIHVSTFGGWLQISLSDRFKAHIRRKWVRCLIVKLLGRSISYKVLYDRLQKLWQLKGEITLVDLDMGYFLVRFVSNDDYEFARDEGPWTIFGHYLTVRSWVPDFHPSDAVINFTTVWVQFPALPIEYYNPRILMALGNSVGKAVRADFNTKYASRGRYVRVAVEVNFEEPLVPKVYFEDRWLNVQYEGLPMICFKCGRQGHKGSCPFFPDANETAKQDGVGEATMTESEVQEQQKQVNERVGDFGPWMIAESRKTHRTPKNNPVNHGTAYQKPNQGSGSRFKASYQGEDINDQVDLEEVQERDNTVQAWANGVRVGSAKSNDRAQKAQVPAKTQHVTKMYVQVTNSKAHEGSRSSSAAATHKAQIVVRRDSQDVDQGLGAAVQTSMVNHSNVIIHRDGKVVEGNHGGIQSFNSSTGL</sequence>
<comment type="caution">
    <text evidence="3">The sequence shown here is derived from an EMBL/GenBank/DDBJ whole genome shotgun (WGS) entry which is preliminary data.</text>
</comment>
<feature type="domain" description="DUF4283" evidence="2">
    <location>
        <begin position="90"/>
        <end position="171"/>
    </location>
</feature>
<dbReference type="Proteomes" id="UP000188268">
    <property type="component" value="Unassembled WGS sequence"/>
</dbReference>
<keyword evidence="4" id="KW-1185">Reference proteome</keyword>
<dbReference type="PANTHER" id="PTHR31286">
    <property type="entry name" value="GLYCINE-RICH CELL WALL STRUCTURAL PROTEIN 1.8-LIKE"/>
    <property type="match status" value="1"/>
</dbReference>
<dbReference type="Gramene" id="OMP01056">
    <property type="protein sequence ID" value="OMP01056"/>
    <property type="gene ID" value="CCACVL1_03183"/>
</dbReference>
<protein>
    <recommendedName>
        <fullName evidence="2">DUF4283 domain-containing protein</fullName>
    </recommendedName>
</protein>
<gene>
    <name evidence="3" type="ORF">CCACVL1_03183</name>
</gene>
<dbReference type="Pfam" id="PF14111">
    <property type="entry name" value="DUF4283"/>
    <property type="match status" value="1"/>
</dbReference>
<dbReference type="InterPro" id="IPR040256">
    <property type="entry name" value="At4g02000-like"/>
</dbReference>
<dbReference type="STRING" id="210143.A0A1R3K1U8"/>
<dbReference type="OMA" id="MEYWHEI"/>
<reference evidence="3 4" key="1">
    <citation type="submission" date="2013-09" db="EMBL/GenBank/DDBJ databases">
        <title>Corchorus capsularis genome sequencing.</title>
        <authorList>
            <person name="Alam M."/>
            <person name="Haque M.S."/>
            <person name="Islam M.S."/>
            <person name="Emdad E.M."/>
            <person name="Islam M.M."/>
            <person name="Ahmed B."/>
            <person name="Halim A."/>
            <person name="Hossen Q.M.M."/>
            <person name="Hossain M.Z."/>
            <person name="Ahmed R."/>
            <person name="Khan M.M."/>
            <person name="Islam R."/>
            <person name="Rashid M.M."/>
            <person name="Khan S.A."/>
            <person name="Rahman M.S."/>
            <person name="Alam M."/>
        </authorList>
    </citation>
    <scope>NUCLEOTIDE SEQUENCE [LARGE SCALE GENOMIC DNA]</scope>
    <source>
        <strain evidence="4">cv. CVL-1</strain>
        <tissue evidence="3">Whole seedling</tissue>
    </source>
</reference>
<evidence type="ECO:0000259" key="2">
    <source>
        <dbReference type="Pfam" id="PF14111"/>
    </source>
</evidence>
<dbReference type="InterPro" id="IPR025558">
    <property type="entry name" value="DUF4283"/>
</dbReference>
<organism evidence="3 4">
    <name type="scientific">Corchorus capsularis</name>
    <name type="common">Jute</name>
    <dbReference type="NCBI Taxonomy" id="210143"/>
    <lineage>
        <taxon>Eukaryota</taxon>
        <taxon>Viridiplantae</taxon>
        <taxon>Streptophyta</taxon>
        <taxon>Embryophyta</taxon>
        <taxon>Tracheophyta</taxon>
        <taxon>Spermatophyta</taxon>
        <taxon>Magnoliopsida</taxon>
        <taxon>eudicotyledons</taxon>
        <taxon>Gunneridae</taxon>
        <taxon>Pentapetalae</taxon>
        <taxon>rosids</taxon>
        <taxon>malvids</taxon>
        <taxon>Malvales</taxon>
        <taxon>Malvaceae</taxon>
        <taxon>Grewioideae</taxon>
        <taxon>Apeibeae</taxon>
        <taxon>Corchorus</taxon>
    </lineage>
</organism>
<dbReference type="PANTHER" id="PTHR31286:SF99">
    <property type="entry name" value="DUF4283 DOMAIN-CONTAINING PROTEIN"/>
    <property type="match status" value="1"/>
</dbReference>
<feature type="region of interest" description="Disordered" evidence="1">
    <location>
        <begin position="320"/>
        <end position="345"/>
    </location>
</feature>
<dbReference type="EMBL" id="AWWV01006524">
    <property type="protein sequence ID" value="OMP01056.1"/>
    <property type="molecule type" value="Genomic_DNA"/>
</dbReference>
<proteinExistence type="predicted"/>